<dbReference type="EMBL" id="CM046394">
    <property type="protein sequence ID" value="KAI8549000.1"/>
    <property type="molecule type" value="Genomic_DNA"/>
</dbReference>
<proteinExistence type="predicted"/>
<gene>
    <name evidence="1" type="ORF">RHMOL_Rhmol07G0317000</name>
</gene>
<keyword evidence="2" id="KW-1185">Reference proteome</keyword>
<evidence type="ECO:0000313" key="1">
    <source>
        <dbReference type="EMBL" id="KAI8549000.1"/>
    </source>
</evidence>
<evidence type="ECO:0000313" key="2">
    <source>
        <dbReference type="Proteomes" id="UP001062846"/>
    </source>
</evidence>
<dbReference type="Proteomes" id="UP001062846">
    <property type="component" value="Chromosome 7"/>
</dbReference>
<comment type="caution">
    <text evidence="1">The sequence shown here is derived from an EMBL/GenBank/DDBJ whole genome shotgun (WGS) entry which is preliminary data.</text>
</comment>
<accession>A0ACC0N738</accession>
<sequence>MLHELLLALLGYTGDLIIDQREEQESIGVFLSPNAPISEECTFKLAPDISFIQPSERDVIERLITLGFYYRELDRFTTKSRNLSWIRTVNKSPLSRTSEVTTGEKENQSVYRRAIANGIVEVLSVYRSAVLQIEQKLLSDSVPILATVTQGLNKFFVLLAPLYELILEIERDSICGGQLLNLLHKRCHCGVPELQACIQRNKVYSGTYTNQVNFSVSWKHRLLCHGHQVMYNQLASWMVYGILNDQYGEFFISRQADGDTEHDSSQPDMLEKFGRMSTNDVALADWHLGFHISLDMLPEYIPMHVVESILFAGKAVRVLRNPSPAFRCQDAEYHQHKPRRSQKLQGFVERFSCQKEPSLDKKIGEELLPQIEADKIEARLQDLKESSEFHKRSFECAVDSIRATAASHLWQLVVVRADLNGHLKALKDYFLLAKGDFFQSFLEESRQLMRLPPRQSTAGADLVVPFQLAAIKTISDEDKYIPRVSL</sequence>
<name>A0ACC0N738_RHOML</name>
<protein>
    <submittedName>
        <fullName evidence="1">Uncharacterized protein</fullName>
    </submittedName>
</protein>
<organism evidence="1 2">
    <name type="scientific">Rhododendron molle</name>
    <name type="common">Chinese azalea</name>
    <name type="synonym">Azalea mollis</name>
    <dbReference type="NCBI Taxonomy" id="49168"/>
    <lineage>
        <taxon>Eukaryota</taxon>
        <taxon>Viridiplantae</taxon>
        <taxon>Streptophyta</taxon>
        <taxon>Embryophyta</taxon>
        <taxon>Tracheophyta</taxon>
        <taxon>Spermatophyta</taxon>
        <taxon>Magnoliopsida</taxon>
        <taxon>eudicotyledons</taxon>
        <taxon>Gunneridae</taxon>
        <taxon>Pentapetalae</taxon>
        <taxon>asterids</taxon>
        <taxon>Ericales</taxon>
        <taxon>Ericaceae</taxon>
        <taxon>Ericoideae</taxon>
        <taxon>Rhodoreae</taxon>
        <taxon>Rhododendron</taxon>
    </lineage>
</organism>
<reference evidence="1" key="1">
    <citation type="submission" date="2022-02" db="EMBL/GenBank/DDBJ databases">
        <title>Plant Genome Project.</title>
        <authorList>
            <person name="Zhang R.-G."/>
        </authorList>
    </citation>
    <scope>NUCLEOTIDE SEQUENCE</scope>
    <source>
        <strain evidence="1">AT1</strain>
    </source>
</reference>